<proteinExistence type="predicted"/>
<feature type="compositionally biased region" description="Basic and acidic residues" evidence="1">
    <location>
        <begin position="57"/>
        <end position="72"/>
    </location>
</feature>
<sequence>MYPCIFLILEDWGERAYINIYRRGLGLRHLDQLASHPGTFDSPQELKDITMELDKRYHERQKEKGGHQEKKPPITGSNSFRTPQD</sequence>
<comment type="caution">
    <text evidence="2">The sequence shown here is derived from an EMBL/GenBank/DDBJ whole genome shotgun (WGS) entry which is preliminary data.</text>
</comment>
<feature type="compositionally biased region" description="Polar residues" evidence="1">
    <location>
        <begin position="75"/>
        <end position="85"/>
    </location>
</feature>
<feature type="region of interest" description="Disordered" evidence="1">
    <location>
        <begin position="57"/>
        <end position="85"/>
    </location>
</feature>
<accession>A0A9Q3FDM5</accession>
<reference evidence="2" key="1">
    <citation type="submission" date="2021-03" db="EMBL/GenBank/DDBJ databases">
        <title>Draft genome sequence of rust myrtle Austropuccinia psidii MF-1, a brazilian biotype.</title>
        <authorList>
            <person name="Quecine M.C."/>
            <person name="Pachon D.M.R."/>
            <person name="Bonatelli M.L."/>
            <person name="Correr F.H."/>
            <person name="Franceschini L.M."/>
            <person name="Leite T.F."/>
            <person name="Margarido G.R.A."/>
            <person name="Almeida C.A."/>
            <person name="Ferrarezi J.A."/>
            <person name="Labate C.A."/>
        </authorList>
    </citation>
    <scope>NUCLEOTIDE SEQUENCE</scope>
    <source>
        <strain evidence="2">MF-1</strain>
    </source>
</reference>
<name>A0A9Q3FDM5_9BASI</name>
<dbReference type="OrthoDB" id="5552562at2759"/>
<protein>
    <submittedName>
        <fullName evidence="2">Uncharacterized protein</fullName>
    </submittedName>
</protein>
<evidence type="ECO:0000256" key="1">
    <source>
        <dbReference type="SAM" id="MobiDB-lite"/>
    </source>
</evidence>
<keyword evidence="3" id="KW-1185">Reference proteome</keyword>
<dbReference type="AlphaFoldDB" id="A0A9Q3FDM5"/>
<dbReference type="EMBL" id="AVOT02040017">
    <property type="protein sequence ID" value="MBW0535161.1"/>
    <property type="molecule type" value="Genomic_DNA"/>
</dbReference>
<evidence type="ECO:0000313" key="2">
    <source>
        <dbReference type="EMBL" id="MBW0535161.1"/>
    </source>
</evidence>
<dbReference type="Proteomes" id="UP000765509">
    <property type="component" value="Unassembled WGS sequence"/>
</dbReference>
<gene>
    <name evidence="2" type="ORF">O181_074876</name>
</gene>
<evidence type="ECO:0000313" key="3">
    <source>
        <dbReference type="Proteomes" id="UP000765509"/>
    </source>
</evidence>
<organism evidence="2 3">
    <name type="scientific">Austropuccinia psidii MF-1</name>
    <dbReference type="NCBI Taxonomy" id="1389203"/>
    <lineage>
        <taxon>Eukaryota</taxon>
        <taxon>Fungi</taxon>
        <taxon>Dikarya</taxon>
        <taxon>Basidiomycota</taxon>
        <taxon>Pucciniomycotina</taxon>
        <taxon>Pucciniomycetes</taxon>
        <taxon>Pucciniales</taxon>
        <taxon>Sphaerophragmiaceae</taxon>
        <taxon>Austropuccinia</taxon>
    </lineage>
</organism>